<evidence type="ECO:0000313" key="4">
    <source>
        <dbReference type="EMBL" id="EQD44914.1"/>
    </source>
</evidence>
<dbReference type="GO" id="GO:0005524">
    <property type="term" value="F:ATP binding"/>
    <property type="evidence" value="ECO:0007669"/>
    <property type="project" value="UniProtKB-KW"/>
</dbReference>
<name>T1AW05_9ZZZZ</name>
<dbReference type="SUPFAM" id="SSF52540">
    <property type="entry name" value="P-loop containing nucleoside triphosphate hydrolases"/>
    <property type="match status" value="1"/>
</dbReference>
<feature type="non-terminal residue" evidence="4">
    <location>
        <position position="76"/>
    </location>
</feature>
<protein>
    <submittedName>
        <fullName evidence="4">Replication factor C small subunit</fullName>
    </submittedName>
</protein>
<dbReference type="PANTHER" id="PTHR11669">
    <property type="entry name" value="REPLICATION FACTOR C / DNA POLYMERASE III GAMMA-TAU SUBUNIT"/>
    <property type="match status" value="1"/>
</dbReference>
<dbReference type="GO" id="GO:0006261">
    <property type="term" value="P:DNA-templated DNA replication"/>
    <property type="evidence" value="ECO:0007669"/>
    <property type="project" value="TreeGrafter"/>
</dbReference>
<organism evidence="4">
    <name type="scientific">mine drainage metagenome</name>
    <dbReference type="NCBI Taxonomy" id="410659"/>
    <lineage>
        <taxon>unclassified sequences</taxon>
        <taxon>metagenomes</taxon>
        <taxon>ecological metagenomes</taxon>
    </lineage>
</organism>
<reference evidence="4" key="2">
    <citation type="journal article" date="2014" name="ISME J.">
        <title>Microbial stratification in low pH oxic and suboxic macroscopic growths along an acid mine drainage.</title>
        <authorList>
            <person name="Mendez-Garcia C."/>
            <person name="Mesa V."/>
            <person name="Sprenger R.R."/>
            <person name="Richter M."/>
            <person name="Diez M.S."/>
            <person name="Solano J."/>
            <person name="Bargiela R."/>
            <person name="Golyshina O.V."/>
            <person name="Manteca A."/>
            <person name="Ramos J.L."/>
            <person name="Gallego J.R."/>
            <person name="Llorente I."/>
            <person name="Martins Dos Santos V.A."/>
            <person name="Jensen O.N."/>
            <person name="Pelaez A.I."/>
            <person name="Sanchez J."/>
            <person name="Ferrer M."/>
        </authorList>
    </citation>
    <scope>NUCLEOTIDE SEQUENCE</scope>
</reference>
<dbReference type="GO" id="GO:0005663">
    <property type="term" value="C:DNA replication factor C complex"/>
    <property type="evidence" value="ECO:0007669"/>
    <property type="project" value="TreeGrafter"/>
</dbReference>
<dbReference type="Gene3D" id="3.40.50.300">
    <property type="entry name" value="P-loop containing nucleotide triphosphate hydrolases"/>
    <property type="match status" value="1"/>
</dbReference>
<gene>
    <name evidence="4" type="ORF">B1B_13306</name>
</gene>
<dbReference type="InterPro" id="IPR027417">
    <property type="entry name" value="P-loop_NTPase"/>
</dbReference>
<dbReference type="GO" id="GO:0003689">
    <property type="term" value="F:DNA clamp loader activity"/>
    <property type="evidence" value="ECO:0007669"/>
    <property type="project" value="TreeGrafter"/>
</dbReference>
<comment type="caution">
    <text evidence="4">The sequence shown here is derived from an EMBL/GenBank/DDBJ whole genome shotgun (WGS) entry which is preliminary data.</text>
</comment>
<evidence type="ECO:0000256" key="1">
    <source>
        <dbReference type="ARBA" id="ARBA00022705"/>
    </source>
</evidence>
<dbReference type="AlphaFoldDB" id="T1AW05"/>
<reference evidence="4" key="1">
    <citation type="submission" date="2013-08" db="EMBL/GenBank/DDBJ databases">
        <authorList>
            <person name="Mendez C."/>
            <person name="Richter M."/>
            <person name="Ferrer M."/>
            <person name="Sanchez J."/>
        </authorList>
    </citation>
    <scope>NUCLEOTIDE SEQUENCE</scope>
</reference>
<accession>T1AW05</accession>
<dbReference type="PANTHER" id="PTHR11669:SF20">
    <property type="entry name" value="REPLICATION FACTOR C SUBUNIT 4"/>
    <property type="match status" value="1"/>
</dbReference>
<keyword evidence="1" id="KW-0235">DNA replication</keyword>
<sequence>MERYSGSCRFILSCNYSSRVIDPIQSRCAVFRFRAYSSDAVRVQLERIATAEGKRVDPEAYEAILAAADGDMRRAI</sequence>
<evidence type="ECO:0000256" key="2">
    <source>
        <dbReference type="ARBA" id="ARBA00022741"/>
    </source>
</evidence>
<keyword evidence="2" id="KW-0547">Nucleotide-binding</keyword>
<dbReference type="EMBL" id="AUZY01008761">
    <property type="protein sequence ID" value="EQD44914.1"/>
    <property type="molecule type" value="Genomic_DNA"/>
</dbReference>
<keyword evidence="3" id="KW-0067">ATP-binding</keyword>
<dbReference type="GO" id="GO:0006281">
    <property type="term" value="P:DNA repair"/>
    <property type="evidence" value="ECO:0007669"/>
    <property type="project" value="TreeGrafter"/>
</dbReference>
<evidence type="ECO:0000256" key="3">
    <source>
        <dbReference type="ARBA" id="ARBA00022840"/>
    </source>
</evidence>
<proteinExistence type="predicted"/>
<dbReference type="InterPro" id="IPR050238">
    <property type="entry name" value="DNA_Rep/Repair_Clamp_Loader"/>
</dbReference>
<dbReference type="Gene3D" id="1.10.8.60">
    <property type="match status" value="1"/>
</dbReference>